<proteinExistence type="predicted"/>
<keyword evidence="2" id="KW-1185">Reference proteome</keyword>
<organism evidence="1 2">
    <name type="scientific">Kibdelosporangium banguiense</name>
    <dbReference type="NCBI Taxonomy" id="1365924"/>
    <lineage>
        <taxon>Bacteria</taxon>
        <taxon>Bacillati</taxon>
        <taxon>Actinomycetota</taxon>
        <taxon>Actinomycetes</taxon>
        <taxon>Pseudonocardiales</taxon>
        <taxon>Pseudonocardiaceae</taxon>
        <taxon>Kibdelosporangium</taxon>
    </lineage>
</organism>
<dbReference type="RefSeq" id="WP_209639543.1">
    <property type="nucleotide sequence ID" value="NZ_JAGINW010000001.1"/>
</dbReference>
<accession>A0ABS4TFY2</accession>
<comment type="caution">
    <text evidence="1">The sequence shown here is derived from an EMBL/GenBank/DDBJ whole genome shotgun (WGS) entry which is preliminary data.</text>
</comment>
<dbReference type="InterPro" id="IPR027434">
    <property type="entry name" value="Homing_endonucl"/>
</dbReference>
<evidence type="ECO:0000313" key="2">
    <source>
        <dbReference type="Proteomes" id="UP001519332"/>
    </source>
</evidence>
<dbReference type="SUPFAM" id="SSF55608">
    <property type="entry name" value="Homing endonucleases"/>
    <property type="match status" value="1"/>
</dbReference>
<reference evidence="1 2" key="1">
    <citation type="submission" date="2021-03" db="EMBL/GenBank/DDBJ databases">
        <title>Sequencing the genomes of 1000 actinobacteria strains.</title>
        <authorList>
            <person name="Klenk H.-P."/>
        </authorList>
    </citation>
    <scope>NUCLEOTIDE SEQUENCE [LARGE SCALE GENOMIC DNA]</scope>
    <source>
        <strain evidence="1 2">DSM 46670</strain>
    </source>
</reference>
<evidence type="ECO:0000313" key="1">
    <source>
        <dbReference type="EMBL" id="MBP2323324.1"/>
    </source>
</evidence>
<sequence length="116" mass="12613">MSVDMDRVDAAWLAGLLDGEGCFDAPRGNPRVRVKMSDFDVILRAAALMEARTHRETVPGRKPLLVAQITGEPAVRVLRAVLPFLGARRSARATEIIVSHQTKGKTGRRLALARAA</sequence>
<name>A0ABS4TFY2_9PSEU</name>
<gene>
    <name evidence="1" type="ORF">JOF56_003709</name>
</gene>
<dbReference type="Proteomes" id="UP001519332">
    <property type="component" value="Unassembled WGS sequence"/>
</dbReference>
<dbReference type="EMBL" id="JAGINW010000001">
    <property type="protein sequence ID" value="MBP2323324.1"/>
    <property type="molecule type" value="Genomic_DNA"/>
</dbReference>
<protein>
    <recommendedName>
        <fullName evidence="3">Homing endonuclease LAGLIDADG domain-containing protein</fullName>
    </recommendedName>
</protein>
<evidence type="ECO:0008006" key="3">
    <source>
        <dbReference type="Google" id="ProtNLM"/>
    </source>
</evidence>